<proteinExistence type="predicted"/>
<dbReference type="AlphaFoldDB" id="A0AB38UBH3"/>
<evidence type="ECO:0000313" key="2">
    <source>
        <dbReference type="EMBL" id="UYU90252.1"/>
    </source>
</evidence>
<gene>
    <name evidence="2" type="ORF">KQP74_20290</name>
</gene>
<dbReference type="PROSITE" id="PS51750">
    <property type="entry name" value="BRO_N"/>
    <property type="match status" value="1"/>
</dbReference>
<dbReference type="EMBL" id="CP083685">
    <property type="protein sequence ID" value="UYU90252.1"/>
    <property type="molecule type" value="Genomic_DNA"/>
</dbReference>
<dbReference type="Pfam" id="PF26567">
    <property type="entry name" value="BstA_C"/>
    <property type="match status" value="1"/>
</dbReference>
<reference evidence="2" key="1">
    <citation type="submission" date="2021-06" db="EMBL/GenBank/DDBJ databases">
        <title>Interrogation of the integrated mobile genetic elements in gut-associated Bacteroides with a consensus prediction approach.</title>
        <authorList>
            <person name="Campbell D.E."/>
            <person name="Leigh J.R."/>
            <person name="Kim T."/>
            <person name="England W."/>
            <person name="Whitaker R.J."/>
            <person name="Degnan P.H."/>
        </authorList>
    </citation>
    <scope>NUCLEOTIDE SEQUENCE</scope>
    <source>
        <strain evidence="2">VPI-3443</strain>
    </source>
</reference>
<dbReference type="Proteomes" id="UP001162960">
    <property type="component" value="Chromosome"/>
</dbReference>
<dbReference type="RefSeq" id="WP_081109748.1">
    <property type="nucleotide sequence ID" value="NZ_CP083685.1"/>
</dbReference>
<dbReference type="InterPro" id="IPR058744">
    <property type="entry name" value="BstA-like_C"/>
</dbReference>
<evidence type="ECO:0000313" key="3">
    <source>
        <dbReference type="Proteomes" id="UP001162960"/>
    </source>
</evidence>
<name>A0AB38UBH3_BACT4</name>
<dbReference type="Pfam" id="PF02498">
    <property type="entry name" value="Bro-N"/>
    <property type="match status" value="1"/>
</dbReference>
<organism evidence="2 3">
    <name type="scientific">Bacteroides thetaiotaomicron</name>
    <dbReference type="NCBI Taxonomy" id="818"/>
    <lineage>
        <taxon>Bacteria</taxon>
        <taxon>Pseudomonadati</taxon>
        <taxon>Bacteroidota</taxon>
        <taxon>Bacteroidia</taxon>
        <taxon>Bacteroidales</taxon>
        <taxon>Bacteroidaceae</taxon>
        <taxon>Bacteroides</taxon>
    </lineage>
</organism>
<protein>
    <recommendedName>
        <fullName evidence="1">Bro-N domain-containing protein</fullName>
    </recommendedName>
</protein>
<dbReference type="SMART" id="SM01040">
    <property type="entry name" value="Bro-N"/>
    <property type="match status" value="1"/>
</dbReference>
<feature type="domain" description="Bro-N" evidence="1">
    <location>
        <begin position="1"/>
        <end position="110"/>
    </location>
</feature>
<dbReference type="PANTHER" id="PTHR36180">
    <property type="entry name" value="DNA-BINDING PROTEIN-RELATED-RELATED"/>
    <property type="match status" value="1"/>
</dbReference>
<sequence>MQIEIFKYKSDEEQVFNDVRTVEDNGEIWFWATDVARVLGYSNAHDAILKHCKSKGVAIREVLVSGQKQYAKFINEGNVYRLISRSRLPSAEKFESWLFDEVVPAIRKKGFYGSIDRTALPDFVKRYKDNLHTIPYDYFSVITQMYTVLYAELEKVGYSIPDKGAHGKTMMPDISVGRGFASFLREHGSEFWDKHKTYKHHFPDGRIVDACMYPVEALPMFIRYINERWLYENADKYFRDKDPLALDYLPKLLESKKKTA</sequence>
<evidence type="ECO:0000259" key="1">
    <source>
        <dbReference type="PROSITE" id="PS51750"/>
    </source>
</evidence>
<dbReference type="InterPro" id="IPR003497">
    <property type="entry name" value="BRO_N_domain"/>
</dbReference>
<dbReference type="PANTHER" id="PTHR36180:SF2">
    <property type="entry name" value="BRO FAMILY PROTEIN"/>
    <property type="match status" value="1"/>
</dbReference>
<accession>A0AB38UBH3</accession>